<feature type="domain" description="RING-type" evidence="11">
    <location>
        <begin position="266"/>
        <end position="320"/>
    </location>
</feature>
<evidence type="ECO:0000256" key="6">
    <source>
        <dbReference type="ARBA" id="ARBA00022771"/>
    </source>
</evidence>
<dbReference type="InterPro" id="IPR044066">
    <property type="entry name" value="TRIAD_supradom"/>
</dbReference>
<dbReference type="PROSITE" id="PS50089">
    <property type="entry name" value="ZF_RING_2"/>
    <property type="match status" value="1"/>
</dbReference>
<dbReference type="EMBL" id="VICG01000004">
    <property type="protein sequence ID" value="KAA8572579.1"/>
    <property type="molecule type" value="Genomic_DNA"/>
</dbReference>
<evidence type="ECO:0000256" key="4">
    <source>
        <dbReference type="ARBA" id="ARBA00022723"/>
    </source>
</evidence>
<name>A0A5M9JWS9_MONFR</name>
<dbReference type="EC" id="2.3.2.31" evidence="2"/>
<feature type="compositionally biased region" description="Basic and acidic residues" evidence="10">
    <location>
        <begin position="178"/>
        <end position="189"/>
    </location>
</feature>
<accession>A0A5M9JWS9</accession>
<dbReference type="CDD" id="cd20335">
    <property type="entry name" value="BRcat_RBR"/>
    <property type="match status" value="1"/>
</dbReference>
<sequence length="577" mass="65776">MTFNYNESIAVFGINYKDHDSRKMRHILKFYGELPENPGNRLSLYLRLQALEKDLHMHQDVCDKIENWLTNGGDLPNRHPEAEATNPVIDTSGGLNEEANSRDEVNDGEINDGDVNNGEGANSRDEVSDVEVDDEEVTDSDDSEDRLTDEDIPFEQYLPEDMESYLQRHPEFNLFDLVPRHPDNPERRAYMMGEEDTPPPSSDSEHHSEEEEEEEEETDEEDDYDEGEEADDERNETDIETDPATIQSDLAREFEAQSRLYALMECAICAEINQGLRVYQHITSKCDHPNDTYTCQQCLDKHILTTIEYGFLNRITCPICPAVLTLQDIGKASRTVFERYTYLSDRASRPGNFIECLGPNCGAGQVHEGVEPVMICHHCKFKTCVKHKLPWHEGLSCDEFDIDDSQIERLEQAEATARLLAKDSRICPKCQECVMRIDGCDHMSCNCGNAWCYLCGADWENVIRHGPTAHGRNCPNHPDPYQLSQRQLEARETDLTRLAHGGPINERLNQARHARNAARREQMRPLALAAAEQRLKDQASKRENSGAFVDKHITDFYSSGLSSPPRKKTKLVAPWEE</sequence>
<evidence type="ECO:0000256" key="5">
    <source>
        <dbReference type="ARBA" id="ARBA00022737"/>
    </source>
</evidence>
<keyword evidence="5" id="KW-0677">Repeat</keyword>
<protein>
    <recommendedName>
        <fullName evidence="2">RBR-type E3 ubiquitin transferase</fullName>
        <ecNumber evidence="2">2.3.2.31</ecNumber>
    </recommendedName>
</protein>
<keyword evidence="6 9" id="KW-0863">Zinc-finger</keyword>
<evidence type="ECO:0000256" key="2">
    <source>
        <dbReference type="ARBA" id="ARBA00012251"/>
    </source>
</evidence>
<dbReference type="CDD" id="cd22584">
    <property type="entry name" value="Rcat_RBR_unk"/>
    <property type="match status" value="1"/>
</dbReference>
<dbReference type="Gene3D" id="1.20.120.1750">
    <property type="match status" value="1"/>
</dbReference>
<keyword evidence="7" id="KW-0833">Ubl conjugation pathway</keyword>
<dbReference type="InterPro" id="IPR001841">
    <property type="entry name" value="Znf_RING"/>
</dbReference>
<feature type="domain" description="RING-type" evidence="12">
    <location>
        <begin position="262"/>
        <end position="474"/>
    </location>
</feature>
<keyword evidence="8" id="KW-0862">Zinc</keyword>
<feature type="compositionally biased region" description="Acidic residues" evidence="10">
    <location>
        <begin position="210"/>
        <end position="241"/>
    </location>
</feature>
<comment type="catalytic activity">
    <reaction evidence="1">
        <text>[E2 ubiquitin-conjugating enzyme]-S-ubiquitinyl-L-cysteine + [acceptor protein]-L-lysine = [E2 ubiquitin-conjugating enzyme]-L-cysteine + [acceptor protein]-N(6)-ubiquitinyl-L-lysine.</text>
        <dbReference type="EC" id="2.3.2.31"/>
    </reaction>
</comment>
<evidence type="ECO:0000313" key="14">
    <source>
        <dbReference type="Proteomes" id="UP000322873"/>
    </source>
</evidence>
<comment type="caution">
    <text evidence="13">The sequence shown here is derived from an EMBL/GenBank/DDBJ whole genome shotgun (WGS) entry which is preliminary data.</text>
</comment>
<dbReference type="InterPro" id="IPR002867">
    <property type="entry name" value="IBR_dom"/>
</dbReference>
<evidence type="ECO:0000313" key="13">
    <source>
        <dbReference type="EMBL" id="KAA8572579.1"/>
    </source>
</evidence>
<evidence type="ECO:0000256" key="7">
    <source>
        <dbReference type="ARBA" id="ARBA00022786"/>
    </source>
</evidence>
<dbReference type="PROSITE" id="PS51873">
    <property type="entry name" value="TRIAD"/>
    <property type="match status" value="1"/>
</dbReference>
<dbReference type="SUPFAM" id="SSF57850">
    <property type="entry name" value="RING/U-box"/>
    <property type="match status" value="3"/>
</dbReference>
<keyword evidence="4" id="KW-0479">Metal-binding</keyword>
<evidence type="ECO:0000259" key="11">
    <source>
        <dbReference type="PROSITE" id="PS50089"/>
    </source>
</evidence>
<gene>
    <name evidence="13" type="ORF">EYC84_003181</name>
</gene>
<dbReference type="GO" id="GO:0008270">
    <property type="term" value="F:zinc ion binding"/>
    <property type="evidence" value="ECO:0007669"/>
    <property type="project" value="UniProtKB-KW"/>
</dbReference>
<evidence type="ECO:0000259" key="12">
    <source>
        <dbReference type="PROSITE" id="PS51873"/>
    </source>
</evidence>
<feature type="compositionally biased region" description="Acidic residues" evidence="10">
    <location>
        <begin position="128"/>
        <end position="152"/>
    </location>
</feature>
<organism evidence="13 14">
    <name type="scientific">Monilinia fructicola</name>
    <name type="common">Brown rot fungus</name>
    <name type="synonym">Ciboria fructicola</name>
    <dbReference type="NCBI Taxonomy" id="38448"/>
    <lineage>
        <taxon>Eukaryota</taxon>
        <taxon>Fungi</taxon>
        <taxon>Dikarya</taxon>
        <taxon>Ascomycota</taxon>
        <taxon>Pezizomycotina</taxon>
        <taxon>Leotiomycetes</taxon>
        <taxon>Helotiales</taxon>
        <taxon>Sclerotiniaceae</taxon>
        <taxon>Monilinia</taxon>
    </lineage>
</organism>
<dbReference type="GO" id="GO:0061630">
    <property type="term" value="F:ubiquitin protein ligase activity"/>
    <property type="evidence" value="ECO:0007669"/>
    <property type="project" value="UniProtKB-EC"/>
</dbReference>
<dbReference type="SMART" id="SM00647">
    <property type="entry name" value="IBR"/>
    <property type="match status" value="2"/>
</dbReference>
<evidence type="ECO:0000256" key="10">
    <source>
        <dbReference type="SAM" id="MobiDB-lite"/>
    </source>
</evidence>
<dbReference type="PANTHER" id="PTHR11685">
    <property type="entry name" value="RBR FAMILY RING FINGER AND IBR DOMAIN-CONTAINING"/>
    <property type="match status" value="1"/>
</dbReference>
<proteinExistence type="predicted"/>
<evidence type="ECO:0000256" key="8">
    <source>
        <dbReference type="ARBA" id="ARBA00022833"/>
    </source>
</evidence>
<feature type="region of interest" description="Disordered" evidence="10">
    <location>
        <begin position="176"/>
        <end position="248"/>
    </location>
</feature>
<evidence type="ECO:0000256" key="9">
    <source>
        <dbReference type="PROSITE-ProRule" id="PRU00175"/>
    </source>
</evidence>
<dbReference type="Pfam" id="PF26200">
    <property type="entry name" value="Rcat_RNF216"/>
    <property type="match status" value="1"/>
</dbReference>
<dbReference type="Pfam" id="PF01485">
    <property type="entry name" value="IBR"/>
    <property type="match status" value="1"/>
</dbReference>
<dbReference type="Gene3D" id="3.30.40.10">
    <property type="entry name" value="Zinc/RING finger domain, C3HC4 (zinc finger)"/>
    <property type="match status" value="1"/>
</dbReference>
<dbReference type="Proteomes" id="UP000322873">
    <property type="component" value="Unassembled WGS sequence"/>
</dbReference>
<feature type="region of interest" description="Disordered" evidence="10">
    <location>
        <begin position="73"/>
        <end position="152"/>
    </location>
</feature>
<dbReference type="InterPro" id="IPR013083">
    <property type="entry name" value="Znf_RING/FYVE/PHD"/>
</dbReference>
<reference evidence="13 14" key="1">
    <citation type="submission" date="2019-06" db="EMBL/GenBank/DDBJ databases">
        <title>Genome Sequence of the Brown Rot Fungal Pathogen Monilinia fructicola.</title>
        <authorList>
            <person name="De Miccolis Angelini R.M."/>
            <person name="Landi L."/>
            <person name="Abate D."/>
            <person name="Pollastro S."/>
            <person name="Romanazzi G."/>
            <person name="Faretra F."/>
        </authorList>
    </citation>
    <scope>NUCLEOTIDE SEQUENCE [LARGE SCALE GENOMIC DNA]</scope>
    <source>
        <strain evidence="13 14">Mfrc123</strain>
    </source>
</reference>
<dbReference type="VEuPathDB" id="FungiDB:MFRU_003g02320"/>
<dbReference type="AlphaFoldDB" id="A0A5M9JWS9"/>
<evidence type="ECO:0000256" key="3">
    <source>
        <dbReference type="ARBA" id="ARBA00022679"/>
    </source>
</evidence>
<dbReference type="GO" id="GO:0016567">
    <property type="term" value="P:protein ubiquitination"/>
    <property type="evidence" value="ECO:0007669"/>
    <property type="project" value="InterPro"/>
</dbReference>
<keyword evidence="14" id="KW-1185">Reference proteome</keyword>
<keyword evidence="3" id="KW-0808">Transferase</keyword>
<feature type="region of interest" description="Disordered" evidence="10">
    <location>
        <begin position="556"/>
        <end position="577"/>
    </location>
</feature>
<dbReference type="InterPro" id="IPR031127">
    <property type="entry name" value="E3_UB_ligase_RBR"/>
</dbReference>
<evidence type="ECO:0000256" key="1">
    <source>
        <dbReference type="ARBA" id="ARBA00001798"/>
    </source>
</evidence>